<gene>
    <name evidence="7" type="primary">mreC</name>
    <name evidence="7" type="ORF">VXS06_13010</name>
</gene>
<dbReference type="InterPro" id="IPR042177">
    <property type="entry name" value="Cell/Rod_1"/>
</dbReference>
<comment type="caution">
    <text evidence="7">The sequence shown here is derived from an EMBL/GenBank/DDBJ whole genome shotgun (WGS) entry which is preliminary data.</text>
</comment>
<accession>A0ABU6L7Z1</accession>
<evidence type="ECO:0000259" key="6">
    <source>
        <dbReference type="Pfam" id="PF04085"/>
    </source>
</evidence>
<evidence type="ECO:0000256" key="5">
    <source>
        <dbReference type="PIRNR" id="PIRNR038471"/>
    </source>
</evidence>
<dbReference type="Pfam" id="PF04085">
    <property type="entry name" value="MreC"/>
    <property type="match status" value="1"/>
</dbReference>
<comment type="function">
    <text evidence="5">Involved in formation and maintenance of cell shape.</text>
</comment>
<evidence type="ECO:0000256" key="1">
    <source>
        <dbReference type="ARBA" id="ARBA00009369"/>
    </source>
</evidence>
<proteinExistence type="inferred from homology"/>
<dbReference type="InterPro" id="IPR007221">
    <property type="entry name" value="MreC"/>
</dbReference>
<feature type="domain" description="Rod shape-determining protein MreC beta-barrel core" evidence="6">
    <location>
        <begin position="123"/>
        <end position="270"/>
    </location>
</feature>
<organism evidence="7 8">
    <name type="scientific">Photobacterium toruni</name>
    <dbReference type="NCBI Taxonomy" id="1935446"/>
    <lineage>
        <taxon>Bacteria</taxon>
        <taxon>Pseudomonadati</taxon>
        <taxon>Pseudomonadota</taxon>
        <taxon>Gammaproteobacteria</taxon>
        <taxon>Vibrionales</taxon>
        <taxon>Vibrionaceae</taxon>
        <taxon>Photobacterium</taxon>
    </lineage>
</organism>
<sequence length="332" mass="36513">MKPIFGRGPSLQLRLFLAILLSASLMLADSRLGAFANIRYLLNSAVAPLQYAANLPREILDVLRGQFSSHQRLLTENKALKRDLLVMKSNVLLLDQLQQENQRLRNLLGSPFVRDERKMVAEVMAVDSDPYSYQVMINKGRVDGVYEGQPVINDKGIVGQVSYVGAHNSRVLLLIDPTNAIPVQVVRNDIRVIATGGGRNHQILLEHVPSSTDIKKGDLLVSSGLGGRYPEGYPVARVTSFTFDNKRPFAQITAKTTVQFDRLRYLLLVWPTDRIKIKDNTATATATATAKGTSTTIASPVNAIVPVIPKVPIVNQTDSVVPVLKKVNNADQ</sequence>
<dbReference type="PANTHER" id="PTHR34138:SF1">
    <property type="entry name" value="CELL SHAPE-DETERMINING PROTEIN MREC"/>
    <property type="match status" value="1"/>
</dbReference>
<dbReference type="InterPro" id="IPR042175">
    <property type="entry name" value="Cell/Rod_MreC_2"/>
</dbReference>
<dbReference type="Proteomes" id="UP001306119">
    <property type="component" value="Unassembled WGS sequence"/>
</dbReference>
<evidence type="ECO:0000256" key="4">
    <source>
        <dbReference type="ARBA" id="ARBA00032089"/>
    </source>
</evidence>
<protein>
    <recommendedName>
        <fullName evidence="2 5">Cell shape-determining protein MreC</fullName>
    </recommendedName>
    <alternativeName>
        <fullName evidence="4 5">Cell shape protein MreC</fullName>
    </alternativeName>
</protein>
<dbReference type="PIRSF" id="PIRSF038471">
    <property type="entry name" value="MreC"/>
    <property type="match status" value="1"/>
</dbReference>
<dbReference type="RefSeq" id="WP_327775110.1">
    <property type="nucleotide sequence ID" value="NZ_JAYXUG010000010.1"/>
</dbReference>
<keyword evidence="3 5" id="KW-0133">Cell shape</keyword>
<comment type="similarity">
    <text evidence="1 5">Belongs to the MreC family.</text>
</comment>
<dbReference type="Gene3D" id="2.40.10.340">
    <property type="entry name" value="Rod shape-determining protein MreC, domain 1"/>
    <property type="match status" value="1"/>
</dbReference>
<evidence type="ECO:0000313" key="8">
    <source>
        <dbReference type="Proteomes" id="UP001306119"/>
    </source>
</evidence>
<dbReference type="PANTHER" id="PTHR34138">
    <property type="entry name" value="CELL SHAPE-DETERMINING PROTEIN MREC"/>
    <property type="match status" value="1"/>
</dbReference>
<dbReference type="InterPro" id="IPR055342">
    <property type="entry name" value="MreC_beta-barrel_core"/>
</dbReference>
<evidence type="ECO:0000256" key="2">
    <source>
        <dbReference type="ARBA" id="ARBA00013855"/>
    </source>
</evidence>
<dbReference type="NCBIfam" id="TIGR00219">
    <property type="entry name" value="mreC"/>
    <property type="match status" value="1"/>
</dbReference>
<reference evidence="7 8" key="1">
    <citation type="submission" date="2024-01" db="EMBL/GenBank/DDBJ databases">
        <title>Active colonisers of the gastrointestinal tract of Atlantic salmon farmed in a warm water region.</title>
        <authorList>
            <person name="Bowman J.P."/>
        </authorList>
    </citation>
    <scope>NUCLEOTIDE SEQUENCE [LARGE SCALE GENOMIC DNA]</scope>
    <source>
        <strain evidence="7 8">S3MW1</strain>
    </source>
</reference>
<evidence type="ECO:0000313" key="7">
    <source>
        <dbReference type="EMBL" id="MEC6832680.1"/>
    </source>
</evidence>
<dbReference type="Gene3D" id="2.40.10.350">
    <property type="entry name" value="Rod shape-determining protein MreC, domain 2"/>
    <property type="match status" value="1"/>
</dbReference>
<dbReference type="EMBL" id="JAYXUG010000010">
    <property type="protein sequence ID" value="MEC6832680.1"/>
    <property type="molecule type" value="Genomic_DNA"/>
</dbReference>
<evidence type="ECO:0000256" key="3">
    <source>
        <dbReference type="ARBA" id="ARBA00022960"/>
    </source>
</evidence>
<keyword evidence="8" id="KW-1185">Reference proteome</keyword>
<name>A0ABU6L7Z1_9GAMM</name>